<reference evidence="2 3" key="1">
    <citation type="submission" date="2023-09" db="EMBL/GenBank/DDBJ databases">
        <title>Novel taxa isolated from Blanes Bay.</title>
        <authorList>
            <person name="Rey-Velasco X."/>
            <person name="Lucena T."/>
        </authorList>
    </citation>
    <scope>NUCLEOTIDE SEQUENCE [LARGE SCALE GENOMIC DNA]</scope>
    <source>
        <strain evidence="2 3">S356</strain>
    </source>
</reference>
<dbReference type="PANTHER" id="PTHR34980:SF2">
    <property type="entry name" value="INNER MEMBRANE PROTEIN YHAH-RELATED"/>
    <property type="match status" value="1"/>
</dbReference>
<dbReference type="PANTHER" id="PTHR34980">
    <property type="entry name" value="INNER MEMBRANE PROTEIN-RELATED-RELATED"/>
    <property type="match status" value="1"/>
</dbReference>
<feature type="transmembrane region" description="Helical" evidence="1">
    <location>
        <begin position="95"/>
        <end position="115"/>
    </location>
</feature>
<keyword evidence="1" id="KW-0472">Membrane</keyword>
<dbReference type="Proteomes" id="UP001257277">
    <property type="component" value="Unassembled WGS sequence"/>
</dbReference>
<name>A0ABU3LAJ5_9FLAO</name>
<gene>
    <name evidence="2" type="ORF">RQM59_00095</name>
</gene>
<sequence>MEIIKDESQFSMLDWWKKAFIENYANFEGRARRSEYWYYILFNFILTLSAWILSFVFIFLGGFLLWFVILGFNIACIIPNLAVQVRRLHDVGKSGWTILFALIPLVGPILLLVYYCTEGDRGDNEYGRDPKMTIQRNIDNLGTH</sequence>
<dbReference type="RefSeq" id="WP_349240019.1">
    <property type="nucleotide sequence ID" value="NZ_JAVTTO010000001.1"/>
</dbReference>
<protein>
    <submittedName>
        <fullName evidence="2">DUF805 domain-containing protein</fullName>
    </submittedName>
</protein>
<comment type="caution">
    <text evidence="2">The sequence shown here is derived from an EMBL/GenBank/DDBJ whole genome shotgun (WGS) entry which is preliminary data.</text>
</comment>
<dbReference type="EMBL" id="JAVTTO010000001">
    <property type="protein sequence ID" value="MDT7830755.1"/>
    <property type="molecule type" value="Genomic_DNA"/>
</dbReference>
<evidence type="ECO:0000313" key="2">
    <source>
        <dbReference type="EMBL" id="MDT7830755.1"/>
    </source>
</evidence>
<accession>A0ABU3LAJ5</accession>
<evidence type="ECO:0000256" key="1">
    <source>
        <dbReference type="SAM" id="Phobius"/>
    </source>
</evidence>
<evidence type="ECO:0000313" key="3">
    <source>
        <dbReference type="Proteomes" id="UP001257277"/>
    </source>
</evidence>
<keyword evidence="1" id="KW-0812">Transmembrane</keyword>
<proteinExistence type="predicted"/>
<keyword evidence="1" id="KW-1133">Transmembrane helix</keyword>
<dbReference type="InterPro" id="IPR008523">
    <property type="entry name" value="DUF805"/>
</dbReference>
<organism evidence="2 3">
    <name type="scientific">Asprobacillus argus</name>
    <dbReference type="NCBI Taxonomy" id="3076534"/>
    <lineage>
        <taxon>Bacteria</taxon>
        <taxon>Pseudomonadati</taxon>
        <taxon>Bacteroidota</taxon>
        <taxon>Flavobacteriia</taxon>
        <taxon>Flavobacteriales</taxon>
        <taxon>Flavobacteriaceae</taxon>
        <taxon>Asprobacillus</taxon>
    </lineage>
</organism>
<feature type="transmembrane region" description="Helical" evidence="1">
    <location>
        <begin position="64"/>
        <end position="83"/>
    </location>
</feature>
<feature type="transmembrane region" description="Helical" evidence="1">
    <location>
        <begin position="36"/>
        <end position="58"/>
    </location>
</feature>
<dbReference type="Pfam" id="PF05656">
    <property type="entry name" value="DUF805"/>
    <property type="match status" value="1"/>
</dbReference>
<keyword evidence="3" id="KW-1185">Reference proteome</keyword>